<name>A0A084JGG5_9CLOT</name>
<dbReference type="Pfam" id="PF12900">
    <property type="entry name" value="Pyridox_ox_2"/>
    <property type="match status" value="1"/>
</dbReference>
<dbReference type="InterPro" id="IPR012349">
    <property type="entry name" value="Split_barrel_FMN-bd"/>
</dbReference>
<dbReference type="EMBL" id="JPMD01000005">
    <property type="protein sequence ID" value="KEZ88049.1"/>
    <property type="molecule type" value="Genomic_DNA"/>
</dbReference>
<evidence type="ECO:0000313" key="1">
    <source>
        <dbReference type="EMBL" id="KEZ88049.1"/>
    </source>
</evidence>
<dbReference type="eggNOG" id="COG3467">
    <property type="taxonomic scope" value="Bacteria"/>
</dbReference>
<sequence>MQYRMKKFQLTLEQIDELLHRADTGRFATINEDGYPYVVAMHFVYYNNKIYMHGLPKGQKIDNINRNPKVCFEVDELFGLLTDNIENACDTEAEYNSVVIVGNASLLEDLDYKHEVLNKLVEKYTPQFAGKEFPDKMIKGTAVIELDIVECTGKYHK</sequence>
<dbReference type="PANTHER" id="PTHR34071">
    <property type="entry name" value="5-NITROIMIDAZOLE ANTIBIOTICS RESISTANCE PROTEIN, NIMA-FAMILY-RELATED PROTEIN-RELATED"/>
    <property type="match status" value="1"/>
</dbReference>
<protein>
    <submittedName>
        <fullName evidence="1">NimA protein</fullName>
    </submittedName>
</protein>
<dbReference type="PANTHER" id="PTHR34071:SF2">
    <property type="entry name" value="FLAVIN-NUCLEOTIDE-BINDING PROTEIN"/>
    <property type="match status" value="1"/>
</dbReference>
<comment type="caution">
    <text evidence="1">The sequence shown here is derived from an EMBL/GenBank/DDBJ whole genome shotgun (WGS) entry which is preliminary data.</text>
</comment>
<proteinExistence type="predicted"/>
<dbReference type="SUPFAM" id="SSF50475">
    <property type="entry name" value="FMN-binding split barrel"/>
    <property type="match status" value="1"/>
</dbReference>
<organism evidence="1 2">
    <name type="scientific">Clostridium sulfidigenes</name>
    <dbReference type="NCBI Taxonomy" id="318464"/>
    <lineage>
        <taxon>Bacteria</taxon>
        <taxon>Bacillati</taxon>
        <taxon>Bacillota</taxon>
        <taxon>Clostridia</taxon>
        <taxon>Eubacteriales</taxon>
        <taxon>Clostridiaceae</taxon>
        <taxon>Clostridium</taxon>
    </lineage>
</organism>
<dbReference type="AlphaFoldDB" id="A0A084JGG5"/>
<dbReference type="Gene3D" id="2.30.110.10">
    <property type="entry name" value="Electron Transport, Fmn-binding Protein, Chain A"/>
    <property type="match status" value="1"/>
</dbReference>
<dbReference type="STRING" id="318464.IO99_03545"/>
<dbReference type="InterPro" id="IPR024747">
    <property type="entry name" value="Pyridox_Oxase-rel"/>
</dbReference>
<accession>A0A084JGG5</accession>
<keyword evidence="2" id="KW-1185">Reference proteome</keyword>
<evidence type="ECO:0000313" key="2">
    <source>
        <dbReference type="Proteomes" id="UP000028542"/>
    </source>
</evidence>
<dbReference type="RefSeq" id="WP_035130305.1">
    <property type="nucleotide sequence ID" value="NZ_JPMD01000005.1"/>
</dbReference>
<reference evidence="1 2" key="1">
    <citation type="submission" date="2014-07" db="EMBL/GenBank/DDBJ databases">
        <title>Draft genome of Clostridium sulfidigenes 113A isolated from sediments associated with methane hydrate from Krishna Godavari basin.</title>
        <authorList>
            <person name="Honkalas V.S."/>
            <person name="Dabir A.P."/>
            <person name="Arora P."/>
            <person name="Dhakephalkar P.K."/>
        </authorList>
    </citation>
    <scope>NUCLEOTIDE SEQUENCE [LARGE SCALE GENOMIC DNA]</scope>
    <source>
        <strain evidence="1 2">113A</strain>
    </source>
</reference>
<dbReference type="Proteomes" id="UP000028542">
    <property type="component" value="Unassembled WGS sequence"/>
</dbReference>
<gene>
    <name evidence="1" type="ORF">IO99_03545</name>
</gene>